<proteinExistence type="predicted"/>
<evidence type="ECO:0000313" key="3">
    <source>
        <dbReference type="Proteomes" id="UP000004834"/>
    </source>
</evidence>
<protein>
    <recommendedName>
        <fullName evidence="4">Lipoprotein</fullName>
    </recommendedName>
</protein>
<accession>A0AAV3F5B7</accession>
<comment type="caution">
    <text evidence="2">The sequence shown here is derived from an EMBL/GenBank/DDBJ whole genome shotgun (WGS) entry which is preliminary data.</text>
</comment>
<dbReference type="EMBL" id="AGEE01000008">
    <property type="protein sequence ID" value="EHO13838.1"/>
    <property type="molecule type" value="Genomic_DNA"/>
</dbReference>
<gene>
    <name evidence="2" type="ORF">HMPREF9715_00912</name>
</gene>
<feature type="coiled-coil region" evidence="1">
    <location>
        <begin position="27"/>
        <end position="72"/>
    </location>
</feature>
<evidence type="ECO:0000256" key="1">
    <source>
        <dbReference type="SAM" id="Coils"/>
    </source>
</evidence>
<organism evidence="2 3">
    <name type="scientific">Myroides odoratimimus CIP 101113</name>
    <dbReference type="NCBI Taxonomy" id="883154"/>
    <lineage>
        <taxon>Bacteria</taxon>
        <taxon>Pseudomonadati</taxon>
        <taxon>Bacteroidota</taxon>
        <taxon>Flavobacteriia</taxon>
        <taxon>Flavobacteriales</taxon>
        <taxon>Flavobacteriaceae</taxon>
        <taxon>Myroides</taxon>
    </lineage>
</organism>
<dbReference type="PROSITE" id="PS51257">
    <property type="entry name" value="PROKAR_LIPOPROTEIN"/>
    <property type="match status" value="1"/>
</dbReference>
<sequence>MKQYITLFLSTMLLLSCGGKSSETEIIEEKKDLKEVIQDEYEKEKLRLEKEKEDLINKKEDLKKEINEEIRAIDEGKVFNSFRGSQTNLQLELILFSQWTDLIKKGAAIDDKEVNDLTKKLKVKVEKVQQKEFPILRKEYAKIAKDLMWEHNVDVVLSGSNNTTLTFVGAIFANNKNIKDTQNTINTVMREFRFKKVQYKWYKGADEYTYYTVFEGSDKDEYNN</sequence>
<dbReference type="AlphaFoldDB" id="A0AAV3F5B7"/>
<reference evidence="2 3" key="1">
    <citation type="submission" date="2011-11" db="EMBL/GenBank/DDBJ databases">
        <title>The Genome Sequence of Myroides odoratimimus CIP 101113.</title>
        <authorList>
            <person name="Earl A."/>
            <person name="Ward D."/>
            <person name="Feldgarden M."/>
            <person name="Gevers D."/>
            <person name="Huys G."/>
            <person name="Young S.K."/>
            <person name="Zeng Q."/>
            <person name="Gargeya S."/>
            <person name="Fitzgerald M."/>
            <person name="Haas B."/>
            <person name="Abouelleil A."/>
            <person name="Alvarado L."/>
            <person name="Arachchi H.M."/>
            <person name="Berlin A."/>
            <person name="Brown A."/>
            <person name="Chapman S.B."/>
            <person name="Chen Z."/>
            <person name="Dunbar C."/>
            <person name="Freedman E."/>
            <person name="Gearin G."/>
            <person name="Goldberg J."/>
            <person name="Griggs A."/>
            <person name="Gujja S."/>
            <person name="Heiman D."/>
            <person name="Howarth C."/>
            <person name="Larson L."/>
            <person name="Lui A."/>
            <person name="MacDonald P.J.P."/>
            <person name="Montmayeur A."/>
            <person name="Murphy C."/>
            <person name="Neiman D."/>
            <person name="Pearson M."/>
            <person name="Priest M."/>
            <person name="Roberts A."/>
            <person name="Saif S."/>
            <person name="Shea T."/>
            <person name="Shenoy N."/>
            <person name="Sisk P."/>
            <person name="Stolte C."/>
            <person name="Sykes S."/>
            <person name="Wortman J."/>
            <person name="Nusbaum C."/>
            <person name="Birren B."/>
        </authorList>
    </citation>
    <scope>NUCLEOTIDE SEQUENCE [LARGE SCALE GENOMIC DNA]</scope>
    <source>
        <strain evidence="2 3">CIP 101113</strain>
    </source>
</reference>
<evidence type="ECO:0008006" key="4">
    <source>
        <dbReference type="Google" id="ProtNLM"/>
    </source>
</evidence>
<keyword evidence="1" id="KW-0175">Coiled coil</keyword>
<dbReference type="RefSeq" id="WP_006262966.1">
    <property type="nucleotide sequence ID" value="NZ_JH590837.1"/>
</dbReference>
<name>A0AAV3F5B7_9FLAO</name>
<dbReference type="Proteomes" id="UP000004834">
    <property type="component" value="Unassembled WGS sequence"/>
</dbReference>
<evidence type="ECO:0000313" key="2">
    <source>
        <dbReference type="EMBL" id="EHO13838.1"/>
    </source>
</evidence>